<dbReference type="AlphaFoldDB" id="A0A4V3JC58"/>
<dbReference type="PANTHER" id="PTHR43283">
    <property type="entry name" value="BETA-LACTAMASE-RELATED"/>
    <property type="match status" value="1"/>
</dbReference>
<evidence type="ECO:0000259" key="1">
    <source>
        <dbReference type="Pfam" id="PF00144"/>
    </source>
</evidence>
<dbReference type="Proteomes" id="UP000297453">
    <property type="component" value="Unassembled WGS sequence"/>
</dbReference>
<comment type="caution">
    <text evidence="2">The sequence shown here is derived from an EMBL/GenBank/DDBJ whole genome shotgun (WGS) entry which is preliminary data.</text>
</comment>
<evidence type="ECO:0000313" key="3">
    <source>
        <dbReference type="Proteomes" id="UP000297453"/>
    </source>
</evidence>
<sequence length="401" mass="46125">MASKNPRSILPKIFLLIALPFFVLLISCNNTYYRALIHLYPSLETNRIFPERTVETTLPVSVIEKKEGWDLPEKLTFRTMKGEETLFSKEILKITNTNTLIIIKDGKVLYENYFNGFQKDSSQTSFSMAKSITSTLIGIAIEEGKIGSVNDPVIKYIPELKDRGIDLLTIRDLMMMSSGIDYTRIEETFFLFIPFSNDVNTFYGNNLRRLILSLHGGNDAVGKLFNYNDFYPLIEGMILERATQMSVSQYTQEKLWKPMGMEASATWSLDSKEDGLERAHVGLNARAMDFARIGLLFLNKGIWNKHKILSKDWVLEATTPDPKDERDWKVFSFWKKSGGYYKYHWWGMKNADGTYDYMARGNLGQIIFVSPSKNAVIVRLGEEPKPIYQWPFIIKSLLNTI</sequence>
<dbReference type="OrthoDB" id="9773047at2"/>
<keyword evidence="3" id="KW-1185">Reference proteome</keyword>
<reference evidence="2" key="1">
    <citation type="journal article" date="2019" name="PLoS Negl. Trop. Dis.">
        <title>Revisiting the worldwide diversity of Leptospira species in the environment.</title>
        <authorList>
            <person name="Vincent A.T."/>
            <person name="Schiettekatte O."/>
            <person name="Bourhy P."/>
            <person name="Veyrier F.J."/>
            <person name="Picardeau M."/>
        </authorList>
    </citation>
    <scope>NUCLEOTIDE SEQUENCE [LARGE SCALE GENOMIC DNA]</scope>
    <source>
        <strain evidence="2">SSS9</strain>
    </source>
</reference>
<gene>
    <name evidence="2" type="ORF">EHO59_08310</name>
</gene>
<dbReference type="InterPro" id="IPR001466">
    <property type="entry name" value="Beta-lactam-related"/>
</dbReference>
<feature type="domain" description="Beta-lactamase-related" evidence="1">
    <location>
        <begin position="100"/>
        <end position="380"/>
    </location>
</feature>
<dbReference type="Pfam" id="PF00144">
    <property type="entry name" value="Beta-lactamase"/>
    <property type="match status" value="1"/>
</dbReference>
<dbReference type="EMBL" id="RQEP01000010">
    <property type="protein sequence ID" value="TGK04849.1"/>
    <property type="molecule type" value="Genomic_DNA"/>
</dbReference>
<dbReference type="RefSeq" id="WP_135586782.1">
    <property type="nucleotide sequence ID" value="NZ_RQEP01000010.1"/>
</dbReference>
<dbReference type="Gene3D" id="3.40.710.10">
    <property type="entry name" value="DD-peptidase/beta-lactamase superfamily"/>
    <property type="match status" value="1"/>
</dbReference>
<proteinExistence type="predicted"/>
<keyword evidence="2" id="KW-0378">Hydrolase</keyword>
<dbReference type="PROSITE" id="PS51257">
    <property type="entry name" value="PROKAR_LIPOPROTEIN"/>
    <property type="match status" value="1"/>
</dbReference>
<dbReference type="PANTHER" id="PTHR43283:SF7">
    <property type="entry name" value="BETA-LACTAMASE-RELATED DOMAIN-CONTAINING PROTEIN"/>
    <property type="match status" value="1"/>
</dbReference>
<dbReference type="InterPro" id="IPR050789">
    <property type="entry name" value="Diverse_Enzym_Activities"/>
</dbReference>
<name>A0A4V3JC58_9LEPT</name>
<organism evidence="2 3">
    <name type="scientific">Leptospira semungkisensis</name>
    <dbReference type="NCBI Taxonomy" id="2484985"/>
    <lineage>
        <taxon>Bacteria</taxon>
        <taxon>Pseudomonadati</taxon>
        <taxon>Spirochaetota</taxon>
        <taxon>Spirochaetia</taxon>
        <taxon>Leptospirales</taxon>
        <taxon>Leptospiraceae</taxon>
        <taxon>Leptospira</taxon>
    </lineage>
</organism>
<accession>A0A4V3JC58</accession>
<dbReference type="SUPFAM" id="SSF56601">
    <property type="entry name" value="beta-lactamase/transpeptidase-like"/>
    <property type="match status" value="1"/>
</dbReference>
<dbReference type="GO" id="GO:0016787">
    <property type="term" value="F:hydrolase activity"/>
    <property type="evidence" value="ECO:0007669"/>
    <property type="project" value="UniProtKB-KW"/>
</dbReference>
<evidence type="ECO:0000313" key="2">
    <source>
        <dbReference type="EMBL" id="TGK04849.1"/>
    </source>
</evidence>
<protein>
    <submittedName>
        <fullName evidence="2">Class C beta-lactamase-related serine hydrolase</fullName>
    </submittedName>
</protein>
<dbReference type="InterPro" id="IPR012338">
    <property type="entry name" value="Beta-lactam/transpept-like"/>
</dbReference>